<evidence type="ECO:0000259" key="2">
    <source>
        <dbReference type="PROSITE" id="PS50181"/>
    </source>
</evidence>
<dbReference type="SUPFAM" id="SSF81383">
    <property type="entry name" value="F-box domain"/>
    <property type="match status" value="1"/>
</dbReference>
<gene>
    <name evidence="3" type="ORF">ARMSODRAFT_511940</name>
</gene>
<dbReference type="PROSITE" id="PS50181">
    <property type="entry name" value="FBOX"/>
    <property type="match status" value="1"/>
</dbReference>
<dbReference type="CDD" id="cd09917">
    <property type="entry name" value="F-box_SF"/>
    <property type="match status" value="1"/>
</dbReference>
<dbReference type="EMBL" id="KZ293418">
    <property type="protein sequence ID" value="PBK75235.1"/>
    <property type="molecule type" value="Genomic_DNA"/>
</dbReference>
<name>A0A2H3BWP1_9AGAR</name>
<evidence type="ECO:0000313" key="4">
    <source>
        <dbReference type="Proteomes" id="UP000218334"/>
    </source>
</evidence>
<accession>A0A2H3BWP1</accession>
<proteinExistence type="predicted"/>
<dbReference type="InterPro" id="IPR036047">
    <property type="entry name" value="F-box-like_dom_sf"/>
</dbReference>
<evidence type="ECO:0000256" key="1">
    <source>
        <dbReference type="SAM" id="MobiDB-lite"/>
    </source>
</evidence>
<organism evidence="3 4">
    <name type="scientific">Armillaria solidipes</name>
    <dbReference type="NCBI Taxonomy" id="1076256"/>
    <lineage>
        <taxon>Eukaryota</taxon>
        <taxon>Fungi</taxon>
        <taxon>Dikarya</taxon>
        <taxon>Basidiomycota</taxon>
        <taxon>Agaricomycotina</taxon>
        <taxon>Agaricomycetes</taxon>
        <taxon>Agaricomycetidae</taxon>
        <taxon>Agaricales</taxon>
        <taxon>Marasmiineae</taxon>
        <taxon>Physalacriaceae</taxon>
        <taxon>Armillaria</taxon>
    </lineage>
</organism>
<feature type="domain" description="F-box" evidence="2">
    <location>
        <begin position="28"/>
        <end position="76"/>
    </location>
</feature>
<keyword evidence="4" id="KW-1185">Reference proteome</keyword>
<dbReference type="Proteomes" id="UP000218334">
    <property type="component" value="Unassembled WGS sequence"/>
</dbReference>
<feature type="region of interest" description="Disordered" evidence="1">
    <location>
        <begin position="519"/>
        <end position="548"/>
    </location>
</feature>
<dbReference type="Pfam" id="PF12937">
    <property type="entry name" value="F-box-like"/>
    <property type="match status" value="1"/>
</dbReference>
<protein>
    <recommendedName>
        <fullName evidence="2">F-box domain-containing protein</fullName>
    </recommendedName>
</protein>
<dbReference type="InterPro" id="IPR001810">
    <property type="entry name" value="F-box_dom"/>
</dbReference>
<sequence>MGPNAIFSLQPPFATVPITVLMASIDPLATMMDLPDEILLIIVENLEEQDLITLGRLCRRLNRLALSRAIHLILNMERSVKIGTFTRRARTMQSRSALIVGKVLGGIEFPLLKAVSLSLFKKPRCIQSIECTFSQQDFEHEASEVAFYFRTTPELIRIRLILNSGKGLFGEDFYNLESLLAKMSLQQDTTQAPVVVDTKERDDVAFRKLLRGLASLTVPDPVRGPSRQPRWVVFERDLIIGESTTIFQCQPFVVSGEVEILGTNVLFSTPFLDWTIASLNASHITKLTLYGLDDVGQHLSRIQMDHLQLLTVQSPLLSPSHLVPFLSRHNLLVQLLIDDIRPVEDTNITFPPGSLPNVTHLNAPSDIILLALSKPSITPFVMDVHLNYKDRPSVVDLQKLLRMVAARPHVCNLHIPFASLNQTREWLDYRGRRFESRLTHIKYLGVVVPDEDEVNQEVAIRIAESAMRFPQVERISIQARNEMTWMQAYIVKLAELKVIHSSPLNMVDVNHQHLKIEMEKKDSDQPENDEGSASKGSLWARLRAKIRK</sequence>
<reference evidence="4" key="1">
    <citation type="journal article" date="2017" name="Nat. Ecol. Evol.">
        <title>Genome expansion and lineage-specific genetic innovations in the forest pathogenic fungi Armillaria.</title>
        <authorList>
            <person name="Sipos G."/>
            <person name="Prasanna A.N."/>
            <person name="Walter M.C."/>
            <person name="O'Connor E."/>
            <person name="Balint B."/>
            <person name="Krizsan K."/>
            <person name="Kiss B."/>
            <person name="Hess J."/>
            <person name="Varga T."/>
            <person name="Slot J."/>
            <person name="Riley R."/>
            <person name="Boka B."/>
            <person name="Rigling D."/>
            <person name="Barry K."/>
            <person name="Lee J."/>
            <person name="Mihaltcheva S."/>
            <person name="LaButti K."/>
            <person name="Lipzen A."/>
            <person name="Waldron R."/>
            <person name="Moloney N.M."/>
            <person name="Sperisen C."/>
            <person name="Kredics L."/>
            <person name="Vagvoelgyi C."/>
            <person name="Patrignani A."/>
            <person name="Fitzpatrick D."/>
            <person name="Nagy I."/>
            <person name="Doyle S."/>
            <person name="Anderson J.B."/>
            <person name="Grigoriev I.V."/>
            <person name="Gueldener U."/>
            <person name="Muensterkoetter M."/>
            <person name="Nagy L.G."/>
        </authorList>
    </citation>
    <scope>NUCLEOTIDE SEQUENCE [LARGE SCALE GENOMIC DNA]</scope>
    <source>
        <strain evidence="4">28-4</strain>
    </source>
</reference>
<evidence type="ECO:0000313" key="3">
    <source>
        <dbReference type="EMBL" id="PBK75235.1"/>
    </source>
</evidence>
<dbReference type="AlphaFoldDB" id="A0A2H3BWP1"/>
<dbReference type="Gene3D" id="1.20.1280.50">
    <property type="match status" value="1"/>
</dbReference>
<dbReference type="SMART" id="SM00256">
    <property type="entry name" value="FBOX"/>
    <property type="match status" value="1"/>
</dbReference>